<evidence type="ECO:0000313" key="3">
    <source>
        <dbReference type="Proteomes" id="UP000828251"/>
    </source>
</evidence>
<accession>A0A9D3USQ8</accession>
<feature type="region of interest" description="Disordered" evidence="1">
    <location>
        <begin position="190"/>
        <end position="213"/>
    </location>
</feature>
<dbReference type="EMBL" id="JAIQCV010000010">
    <property type="protein sequence ID" value="KAH1056742.1"/>
    <property type="molecule type" value="Genomic_DNA"/>
</dbReference>
<proteinExistence type="predicted"/>
<dbReference type="Proteomes" id="UP000828251">
    <property type="component" value="Unassembled WGS sequence"/>
</dbReference>
<evidence type="ECO:0000256" key="1">
    <source>
        <dbReference type="SAM" id="MobiDB-lite"/>
    </source>
</evidence>
<evidence type="ECO:0000313" key="2">
    <source>
        <dbReference type="EMBL" id="KAH1056742.1"/>
    </source>
</evidence>
<protein>
    <submittedName>
        <fullName evidence="2">Uncharacterized protein</fullName>
    </submittedName>
</protein>
<keyword evidence="3" id="KW-1185">Reference proteome</keyword>
<reference evidence="2 3" key="1">
    <citation type="journal article" date="2021" name="Plant Biotechnol. J.">
        <title>Multi-omics assisted identification of the key and species-specific regulatory components of drought-tolerant mechanisms in Gossypium stocksii.</title>
        <authorList>
            <person name="Yu D."/>
            <person name="Ke L."/>
            <person name="Zhang D."/>
            <person name="Wu Y."/>
            <person name="Sun Y."/>
            <person name="Mei J."/>
            <person name="Sun J."/>
            <person name="Sun Y."/>
        </authorList>
    </citation>
    <scope>NUCLEOTIDE SEQUENCE [LARGE SCALE GENOMIC DNA]</scope>
    <source>
        <strain evidence="3">cv. E1</strain>
        <tissue evidence="2">Leaf</tissue>
    </source>
</reference>
<gene>
    <name evidence="2" type="ORF">J1N35_034807</name>
</gene>
<organism evidence="2 3">
    <name type="scientific">Gossypium stocksii</name>
    <dbReference type="NCBI Taxonomy" id="47602"/>
    <lineage>
        <taxon>Eukaryota</taxon>
        <taxon>Viridiplantae</taxon>
        <taxon>Streptophyta</taxon>
        <taxon>Embryophyta</taxon>
        <taxon>Tracheophyta</taxon>
        <taxon>Spermatophyta</taxon>
        <taxon>Magnoliopsida</taxon>
        <taxon>eudicotyledons</taxon>
        <taxon>Gunneridae</taxon>
        <taxon>Pentapetalae</taxon>
        <taxon>rosids</taxon>
        <taxon>malvids</taxon>
        <taxon>Malvales</taxon>
        <taxon>Malvaceae</taxon>
        <taxon>Malvoideae</taxon>
        <taxon>Gossypium</taxon>
    </lineage>
</organism>
<feature type="compositionally biased region" description="Acidic residues" evidence="1">
    <location>
        <begin position="49"/>
        <end position="62"/>
    </location>
</feature>
<comment type="caution">
    <text evidence="2">The sequence shown here is derived from an EMBL/GenBank/DDBJ whole genome shotgun (WGS) entry which is preliminary data.</text>
</comment>
<name>A0A9D3USQ8_9ROSI</name>
<dbReference type="AlphaFoldDB" id="A0A9D3USQ8"/>
<feature type="compositionally biased region" description="Basic residues" evidence="1">
    <location>
        <begin position="191"/>
        <end position="204"/>
    </location>
</feature>
<feature type="region of interest" description="Disordered" evidence="1">
    <location>
        <begin position="25"/>
        <end position="77"/>
    </location>
</feature>
<sequence length="213" mass="24372">MSWVSVDRGSIELKLNGEGVRLEPELEGERISGPTELNKETVATNVNEDKDDSDFQNSEPEEVGTKGWVSNDDDDDDEIMNIRNPYRVFIEKKNRSVGDEDLELVVSLSGGLQKDRTMELNGEGIRDKTDFIGSNDVGSYDSDSNEQRVKEYLSDYYKRDMYQMLYNCTLPTIPSENFWKGTRMGPIDHPLKRKLIGRPKHKRKREEGTSANK</sequence>